<comment type="subcellular location">
    <subcellularLocation>
        <location evidence="1">Endomembrane system</location>
        <topology evidence="1">Multi-pass membrane protein</topology>
    </subcellularLocation>
</comment>
<dbReference type="InterPro" id="IPR011701">
    <property type="entry name" value="MFS"/>
</dbReference>
<dbReference type="Proteomes" id="UP001328107">
    <property type="component" value="Unassembled WGS sequence"/>
</dbReference>
<dbReference type="Pfam" id="PF07690">
    <property type="entry name" value="MFS_1"/>
    <property type="match status" value="1"/>
</dbReference>
<dbReference type="InterPro" id="IPR051068">
    <property type="entry name" value="MFS_Domain-Containing_Protein"/>
</dbReference>
<evidence type="ECO:0000256" key="3">
    <source>
        <dbReference type="ARBA" id="ARBA00022692"/>
    </source>
</evidence>
<feature type="chain" id="PRO_5043039974" description="Major facilitator superfamily (MFS) profile domain-containing protein" evidence="7">
    <location>
        <begin position="21"/>
        <end position="186"/>
    </location>
</feature>
<dbReference type="SUPFAM" id="SSF103473">
    <property type="entry name" value="MFS general substrate transporter"/>
    <property type="match status" value="1"/>
</dbReference>
<evidence type="ECO:0000256" key="1">
    <source>
        <dbReference type="ARBA" id="ARBA00004127"/>
    </source>
</evidence>
<feature type="non-terminal residue" evidence="9">
    <location>
        <position position="1"/>
    </location>
</feature>
<dbReference type="InterPro" id="IPR036259">
    <property type="entry name" value="MFS_trans_sf"/>
</dbReference>
<dbReference type="Gene3D" id="1.20.1250.20">
    <property type="entry name" value="MFS general substrate transporter like domains"/>
    <property type="match status" value="1"/>
</dbReference>
<feature type="domain" description="Major facilitator superfamily (MFS) profile" evidence="8">
    <location>
        <begin position="5"/>
        <end position="186"/>
    </location>
</feature>
<dbReference type="PANTHER" id="PTHR23510">
    <property type="entry name" value="INNER MEMBRANE TRANSPORT PROTEIN YAJR"/>
    <property type="match status" value="1"/>
</dbReference>
<keyword evidence="3 6" id="KW-0812">Transmembrane</keyword>
<evidence type="ECO:0000313" key="9">
    <source>
        <dbReference type="EMBL" id="GMR61245.1"/>
    </source>
</evidence>
<keyword evidence="2" id="KW-0813">Transport</keyword>
<dbReference type="InterPro" id="IPR020846">
    <property type="entry name" value="MFS_dom"/>
</dbReference>
<keyword evidence="5 6" id="KW-0472">Membrane</keyword>
<feature type="transmembrane region" description="Helical" evidence="6">
    <location>
        <begin position="77"/>
        <end position="96"/>
    </location>
</feature>
<organism evidence="9 10">
    <name type="scientific">Pristionchus mayeri</name>
    <dbReference type="NCBI Taxonomy" id="1317129"/>
    <lineage>
        <taxon>Eukaryota</taxon>
        <taxon>Metazoa</taxon>
        <taxon>Ecdysozoa</taxon>
        <taxon>Nematoda</taxon>
        <taxon>Chromadorea</taxon>
        <taxon>Rhabditida</taxon>
        <taxon>Rhabditina</taxon>
        <taxon>Diplogasteromorpha</taxon>
        <taxon>Diplogasteroidea</taxon>
        <taxon>Neodiplogasteridae</taxon>
        <taxon>Pristionchus</taxon>
    </lineage>
</organism>
<feature type="signal peptide" evidence="7">
    <location>
        <begin position="1"/>
        <end position="20"/>
    </location>
</feature>
<accession>A0AAN5IEM6</accession>
<evidence type="ECO:0000256" key="5">
    <source>
        <dbReference type="ARBA" id="ARBA00023136"/>
    </source>
</evidence>
<keyword evidence="4 6" id="KW-1133">Transmembrane helix</keyword>
<dbReference type="EMBL" id="BTRK01000006">
    <property type="protein sequence ID" value="GMR61245.1"/>
    <property type="molecule type" value="Genomic_DNA"/>
</dbReference>
<feature type="non-terminal residue" evidence="9">
    <location>
        <position position="186"/>
    </location>
</feature>
<dbReference type="PANTHER" id="PTHR23510:SF3">
    <property type="entry name" value="MAJOR FACILITATOR SUPERFAMILY DOMAIN-CONTAINING PROTEIN 8"/>
    <property type="match status" value="1"/>
</dbReference>
<keyword evidence="7" id="KW-0732">Signal</keyword>
<feature type="transmembrane region" description="Helical" evidence="6">
    <location>
        <begin position="103"/>
        <end position="125"/>
    </location>
</feature>
<dbReference type="GO" id="GO:0005765">
    <property type="term" value="C:lysosomal membrane"/>
    <property type="evidence" value="ECO:0007669"/>
    <property type="project" value="TreeGrafter"/>
</dbReference>
<proteinExistence type="predicted"/>
<name>A0AAN5IEM6_9BILA</name>
<dbReference type="GO" id="GO:0012505">
    <property type="term" value="C:endomembrane system"/>
    <property type="evidence" value="ECO:0007669"/>
    <property type="project" value="UniProtKB-SubCell"/>
</dbReference>
<feature type="transmembrane region" description="Helical" evidence="6">
    <location>
        <begin position="44"/>
        <end position="65"/>
    </location>
</feature>
<dbReference type="AlphaFoldDB" id="A0AAN5IEM6"/>
<evidence type="ECO:0000256" key="2">
    <source>
        <dbReference type="ARBA" id="ARBA00022448"/>
    </source>
</evidence>
<comment type="caution">
    <text evidence="9">The sequence shown here is derived from an EMBL/GenBank/DDBJ whole genome shotgun (WGS) entry which is preliminary data.</text>
</comment>
<gene>
    <name evidence="9" type="ORF">PMAYCL1PPCAC_31440</name>
</gene>
<evidence type="ECO:0000256" key="7">
    <source>
        <dbReference type="SAM" id="SignalP"/>
    </source>
</evidence>
<dbReference type="PROSITE" id="PS50850">
    <property type="entry name" value="MFS"/>
    <property type="match status" value="1"/>
</dbReference>
<keyword evidence="10" id="KW-1185">Reference proteome</keyword>
<reference evidence="10" key="1">
    <citation type="submission" date="2022-10" db="EMBL/GenBank/DDBJ databases">
        <title>Genome assembly of Pristionchus species.</title>
        <authorList>
            <person name="Yoshida K."/>
            <person name="Sommer R.J."/>
        </authorList>
    </citation>
    <scope>NUCLEOTIDE SEQUENCE [LARGE SCALE GENOMIC DNA]</scope>
    <source>
        <strain evidence="10">RS5460</strain>
    </source>
</reference>
<evidence type="ECO:0000313" key="10">
    <source>
        <dbReference type="Proteomes" id="UP001328107"/>
    </source>
</evidence>
<evidence type="ECO:0000256" key="4">
    <source>
        <dbReference type="ARBA" id="ARBA00022989"/>
    </source>
</evidence>
<evidence type="ECO:0000259" key="8">
    <source>
        <dbReference type="PROSITE" id="PS50850"/>
    </source>
</evidence>
<protein>
    <recommendedName>
        <fullName evidence="8">Major facilitator superfamily (MFS) profile domain-containing protein</fullName>
    </recommendedName>
</protein>
<sequence>TDWNSIRLITIVLFISRIQYTVHFGSMKQMVEDIDPMMKEDSAFYGYITSLNNLGVAISGPVFGLLANKYGFRNPTLLAYCIAFCCNFGVIFLFNITSNGRYFALVIRFFAGISAGGSSILNTYWASVCASQDARTGSTYTEAAMTLGMVFGPLIQMLCIQIPNDIIIFHFLYINKYTVPAMIAIV</sequence>
<evidence type="ECO:0000256" key="6">
    <source>
        <dbReference type="SAM" id="Phobius"/>
    </source>
</evidence>
<dbReference type="GO" id="GO:0022857">
    <property type="term" value="F:transmembrane transporter activity"/>
    <property type="evidence" value="ECO:0007669"/>
    <property type="project" value="InterPro"/>
</dbReference>